<dbReference type="GO" id="GO:0003700">
    <property type="term" value="F:DNA-binding transcription factor activity"/>
    <property type="evidence" value="ECO:0007669"/>
    <property type="project" value="TreeGrafter"/>
</dbReference>
<dbReference type="PANTHER" id="PTHR30146:SF109">
    <property type="entry name" value="HTH-TYPE TRANSCRIPTIONAL REGULATOR GALS"/>
    <property type="match status" value="1"/>
</dbReference>
<dbReference type="PROSITE" id="PS00356">
    <property type="entry name" value="HTH_LACI_1"/>
    <property type="match status" value="1"/>
</dbReference>
<protein>
    <submittedName>
        <fullName evidence="6">DNA-binding transcriptional regulator, LacI/PurR family</fullName>
    </submittedName>
</protein>
<dbReference type="RefSeq" id="WP_218124985.1">
    <property type="nucleotide sequence ID" value="NZ_FNAD01000001.1"/>
</dbReference>
<dbReference type="Pfam" id="PF13377">
    <property type="entry name" value="Peripla_BP_3"/>
    <property type="match status" value="1"/>
</dbReference>
<feature type="domain" description="HTH lacI-type" evidence="5">
    <location>
        <begin position="17"/>
        <end position="71"/>
    </location>
</feature>
<dbReference type="Pfam" id="PF00356">
    <property type="entry name" value="LacI"/>
    <property type="match status" value="1"/>
</dbReference>
<dbReference type="SUPFAM" id="SSF47413">
    <property type="entry name" value="lambda repressor-like DNA-binding domains"/>
    <property type="match status" value="1"/>
</dbReference>
<keyword evidence="7" id="KW-1185">Reference proteome</keyword>
<dbReference type="InterPro" id="IPR010982">
    <property type="entry name" value="Lambda_DNA-bd_dom_sf"/>
</dbReference>
<evidence type="ECO:0000256" key="1">
    <source>
        <dbReference type="ARBA" id="ARBA00023015"/>
    </source>
</evidence>
<reference evidence="7" key="1">
    <citation type="submission" date="2016-10" db="EMBL/GenBank/DDBJ databases">
        <authorList>
            <person name="Varghese N."/>
            <person name="Submissions S."/>
        </authorList>
    </citation>
    <scope>NUCLEOTIDE SEQUENCE [LARGE SCALE GENOMIC DNA]</scope>
    <source>
        <strain evidence="7">CGMCC 4.3516</strain>
    </source>
</reference>
<gene>
    <name evidence="6" type="ORF">SAMN05216270_101271</name>
</gene>
<accession>A0A1G6R3B6</accession>
<dbReference type="PROSITE" id="PS50932">
    <property type="entry name" value="HTH_LACI_2"/>
    <property type="match status" value="1"/>
</dbReference>
<dbReference type="CDD" id="cd01392">
    <property type="entry name" value="HTH_LacI"/>
    <property type="match status" value="1"/>
</dbReference>
<keyword evidence="3" id="KW-0804">Transcription</keyword>
<organism evidence="6 7">
    <name type="scientific">Glycomyces harbinensis</name>
    <dbReference type="NCBI Taxonomy" id="58114"/>
    <lineage>
        <taxon>Bacteria</taxon>
        <taxon>Bacillati</taxon>
        <taxon>Actinomycetota</taxon>
        <taxon>Actinomycetes</taxon>
        <taxon>Glycomycetales</taxon>
        <taxon>Glycomycetaceae</taxon>
        <taxon>Glycomyces</taxon>
    </lineage>
</organism>
<dbReference type="Gene3D" id="3.40.50.2300">
    <property type="match status" value="2"/>
</dbReference>
<evidence type="ECO:0000259" key="5">
    <source>
        <dbReference type="PROSITE" id="PS50932"/>
    </source>
</evidence>
<dbReference type="STRING" id="58114.SAMN05216270_101271"/>
<evidence type="ECO:0000256" key="2">
    <source>
        <dbReference type="ARBA" id="ARBA00023125"/>
    </source>
</evidence>
<dbReference type="SUPFAM" id="SSF53822">
    <property type="entry name" value="Periplasmic binding protein-like I"/>
    <property type="match status" value="1"/>
</dbReference>
<feature type="compositionally biased region" description="Basic and acidic residues" evidence="4">
    <location>
        <begin position="1"/>
        <end position="15"/>
    </location>
</feature>
<dbReference type="AlphaFoldDB" id="A0A1G6R3B6"/>
<dbReference type="CDD" id="cd01574">
    <property type="entry name" value="PBP1_LacI"/>
    <property type="match status" value="1"/>
</dbReference>
<dbReference type="InterPro" id="IPR028082">
    <property type="entry name" value="Peripla_BP_I"/>
</dbReference>
<dbReference type="SMART" id="SM00354">
    <property type="entry name" value="HTH_LACI"/>
    <property type="match status" value="1"/>
</dbReference>
<dbReference type="EMBL" id="FNAD01000001">
    <property type="protein sequence ID" value="SDC99112.1"/>
    <property type="molecule type" value="Genomic_DNA"/>
</dbReference>
<dbReference type="GO" id="GO:0000976">
    <property type="term" value="F:transcription cis-regulatory region binding"/>
    <property type="evidence" value="ECO:0007669"/>
    <property type="project" value="TreeGrafter"/>
</dbReference>
<keyword evidence="1" id="KW-0805">Transcription regulation</keyword>
<keyword evidence="2 6" id="KW-0238">DNA-binding</keyword>
<evidence type="ECO:0000313" key="7">
    <source>
        <dbReference type="Proteomes" id="UP000198949"/>
    </source>
</evidence>
<feature type="region of interest" description="Disordered" evidence="4">
    <location>
        <begin position="1"/>
        <end position="23"/>
    </location>
</feature>
<dbReference type="InterPro" id="IPR046335">
    <property type="entry name" value="LacI/GalR-like_sensor"/>
</dbReference>
<feature type="region of interest" description="Disordered" evidence="4">
    <location>
        <begin position="323"/>
        <end position="346"/>
    </location>
</feature>
<sequence length="346" mass="37010">MSNRRAADRLDERRKNPTISDVAQRAGVSVPTVSRVLTGAARVSPGKRELVEAAIAELDFRPSAAARVLVSRRSQTIAVIAGNTSRYGYAETIRGIEIAAREKGYTVMITVVESADEDEVDRAISATLTQALAGVVVLKFDPPGVAALRKIPGNLPVVALSGTRETGVRQAVLDEADAAEELTRYLLGLGHKTVHHVRVPPSRRVDGRTSGWKRALVNAGAPVPPVRDATWDPKSGVAIGRGLAADPEVTAVFCGNDEIAMGVMRGIVEAGLRVPQDISVAGFDDHPLAELWSPPLTTAKQDFAGLGGRGFQLLLQEIDGTGDRRYSTERPGLVLRESTAEPRPRR</sequence>
<dbReference type="PANTHER" id="PTHR30146">
    <property type="entry name" value="LACI-RELATED TRANSCRIPTIONAL REPRESSOR"/>
    <property type="match status" value="1"/>
</dbReference>
<dbReference type="InterPro" id="IPR000843">
    <property type="entry name" value="HTH_LacI"/>
</dbReference>
<dbReference type="Proteomes" id="UP000198949">
    <property type="component" value="Unassembled WGS sequence"/>
</dbReference>
<evidence type="ECO:0000256" key="3">
    <source>
        <dbReference type="ARBA" id="ARBA00023163"/>
    </source>
</evidence>
<dbReference type="Gene3D" id="1.10.260.40">
    <property type="entry name" value="lambda repressor-like DNA-binding domains"/>
    <property type="match status" value="1"/>
</dbReference>
<name>A0A1G6R3B6_9ACTN</name>
<evidence type="ECO:0000313" key="6">
    <source>
        <dbReference type="EMBL" id="SDC99112.1"/>
    </source>
</evidence>
<proteinExistence type="predicted"/>
<evidence type="ECO:0000256" key="4">
    <source>
        <dbReference type="SAM" id="MobiDB-lite"/>
    </source>
</evidence>